<feature type="domain" description="Methionyl/Valyl/Leucyl/Isoleucyl-tRNA synthetase anticodon-binding" evidence="17">
    <location>
        <begin position="952"/>
        <end position="1095"/>
    </location>
</feature>
<proteinExistence type="inferred from homology"/>
<feature type="domain" description="Aminoacyl-tRNA synthetase class Ia" evidence="16">
    <location>
        <begin position="286"/>
        <end position="906"/>
    </location>
</feature>
<dbReference type="SUPFAM" id="SSF52374">
    <property type="entry name" value="Nucleotidylyl transferase"/>
    <property type="match status" value="2"/>
</dbReference>
<dbReference type="Gene3D" id="1.10.730.10">
    <property type="entry name" value="Isoleucyl-tRNA Synthetase, Domain 1"/>
    <property type="match status" value="1"/>
</dbReference>
<evidence type="ECO:0000313" key="18">
    <source>
        <dbReference type="EMBL" id="BBN67647.1"/>
    </source>
</evidence>
<evidence type="ECO:0000256" key="1">
    <source>
        <dbReference type="ARBA" id="ARBA00004173"/>
    </source>
</evidence>
<evidence type="ECO:0000256" key="10">
    <source>
        <dbReference type="ARBA" id="ARBA00023146"/>
    </source>
</evidence>
<evidence type="ECO:0000256" key="8">
    <source>
        <dbReference type="ARBA" id="ARBA00022840"/>
    </source>
</evidence>
<dbReference type="SUPFAM" id="SSF50677">
    <property type="entry name" value="ValRS/IleRS/LeuRS editing domain"/>
    <property type="match status" value="1"/>
</dbReference>
<dbReference type="Gene3D" id="3.90.740.10">
    <property type="entry name" value="Valyl/Leucyl/Isoleucyl-tRNA synthetase, editing domain"/>
    <property type="match status" value="1"/>
</dbReference>
<keyword evidence="6 14" id="KW-0436">Ligase</keyword>
<name>A0A5H2XGR7_PRUDU</name>
<dbReference type="Gene3D" id="3.40.50.620">
    <property type="entry name" value="HUPs"/>
    <property type="match status" value="3"/>
</dbReference>
<evidence type="ECO:0000256" key="14">
    <source>
        <dbReference type="RuleBase" id="RU363035"/>
    </source>
</evidence>
<protein>
    <recommendedName>
        <fullName evidence="12">Valine--tRNA ligase, mitochondrial</fullName>
        <ecNumber evidence="4">6.1.1.9</ecNumber>
    </recommendedName>
    <alternativeName>
        <fullName evidence="11">Valyl-tRNA synthetase</fullName>
    </alternativeName>
</protein>
<dbReference type="EMBL" id="AP020478">
    <property type="protein sequence ID" value="BBN67647.1"/>
    <property type="molecule type" value="Genomic_DNA"/>
</dbReference>
<dbReference type="NCBIfam" id="TIGR00422">
    <property type="entry name" value="valS"/>
    <property type="match status" value="1"/>
</dbReference>
<dbReference type="InterPro" id="IPR001412">
    <property type="entry name" value="aa-tRNA-synth_I_CS"/>
</dbReference>
<gene>
    <name evidence="18" type="ORF">Prudu_141S000200</name>
</gene>
<dbReference type="PROSITE" id="PS00178">
    <property type="entry name" value="AA_TRNA_LIGASE_I"/>
    <property type="match status" value="2"/>
</dbReference>
<sequence length="1230" mass="140807">MASQMTKMYHPNAVEKSWYEWWEKMGFFLADANSSKPPFVIVSVLLLQTNLFLGVATPNVTGTLHIGHALTAAIEDTIIRWRRMSGYNTIWVPGMDHAGIATQRKEKENFTIHAIAYAAYEVRYEFWWFIIYLQSGSGSGPCLKWARVCAMLEAGLSQTRLISGYGSAWFIKPNFLIPPGSNFHVFSSRSSPSLPRKRFAAPPRLWNTFKIAKEKELKKQKALGKAIKQDQQACSSTSKTSKKKNLRLWDEEDENAKDPETPSGEKKRMANQMTKMYHPSAVEKSWYEWWEKMGFFLADANSSKPPFVIVLPPPNVTGTLHIGHALTAAIEDTIIRWRRMSGYNTMWVPGMDHAGIATQVVVEKKLMREKQLTRHDIGREEFVAKVWEWKEKHGSTILHQLRRLGASLDWSRECFTMDEKRSNAVTEAFVRLHKQGLLYRDNRIVNWDCVLRTAISDIEVDYIDIEERTLLRVPGYANPIEFGVLTSFAYPLEEDLGEIVVATTRVETMLGDTAIAVHPNDKRYGHLHGKHAIHPFNGRKIRIVCDEILVDPEFGTGAVKITPAHDPDDFNVGKRHDLEFINIFTDDGKINQEGGEFAGMPRFKAREAVTEALKKKGLFKEAKNNEMRLGICSRSQDVVEPMIKPQWYLKCSGMGKQALDAAVDDENRKLEIIPRQYTAEWKRWLENIRDWCISRQLWWGHRVPAWYLVNESDKPEDFGVHDARWVVARNEEEAQAQASDTYEGKFQLIQDPDVLDTWFSSGIFPLSVLGWPDETEDLKAFYPTSVLETGHDILFFWVARMLMLGMTLGDNLPFTKVYLHPMIRDAHGRKMSKSLGNVIDPLDVINGITLEGLQEKLLEGNLDTKEVAFSEQGLKKDFPEGIEECGADALHFALVSYTAQHDKINLDIQRVEGYSYWCNKLWNAVRFALSILGDDYIPPSSINPNVFPFSCQWILSVLNKVISKTILSLESYELSVAASAVHAWWQYQLCDVFIEAIKPYFSRNDPKFCFERGFARDTLWFCIDNGLRLLHPFMPFVTEELWQRLPSSGDHKRATSIMISEYPSIVECWTNERVESEMNLIESIVKSLRSLAKENRERRPAFVVCQVISDWEIICGHKLEIETLAHLSSLTVVQENDGFATPCAGSPTVMSFVNENISVFLKNPRVKADPEKIHQKMEKLILQRENLLLMINATSYQEKACEKIQESNAYKLESLDKQIISLQRLRSSIS</sequence>
<reference evidence="18" key="1">
    <citation type="journal article" date="2019" name="Science">
        <title>Mutation of a bHLH transcription factor allowed almond domestication.</title>
        <authorList>
            <person name="Sanchez-Perez R."/>
            <person name="Pavan S."/>
            <person name="Mazzeo R."/>
            <person name="Moldovan C."/>
            <person name="Aiese Cigliano R."/>
            <person name="Del Cueto J."/>
            <person name="Ricciardi F."/>
            <person name="Lotti C."/>
            <person name="Ricciardi L."/>
            <person name="Dicenta F."/>
            <person name="Lopez-Marques R.L."/>
            <person name="Lindberg Moller B."/>
        </authorList>
    </citation>
    <scope>NUCLEOTIDE SEQUENCE</scope>
</reference>
<dbReference type="FunFam" id="3.40.50.620:FF:000078">
    <property type="entry name" value="Valine--tRNA ligase, mitochondrial"/>
    <property type="match status" value="1"/>
</dbReference>
<keyword evidence="10 14" id="KW-0030">Aminoacyl-tRNA synthetase</keyword>
<dbReference type="GO" id="GO:0005524">
    <property type="term" value="F:ATP binding"/>
    <property type="evidence" value="ECO:0007669"/>
    <property type="project" value="UniProtKB-KW"/>
</dbReference>
<evidence type="ECO:0000256" key="11">
    <source>
        <dbReference type="ARBA" id="ARBA00029936"/>
    </source>
</evidence>
<evidence type="ECO:0000256" key="4">
    <source>
        <dbReference type="ARBA" id="ARBA00013169"/>
    </source>
</evidence>
<keyword evidence="9 14" id="KW-0648">Protein biosynthesis</keyword>
<feature type="region of interest" description="Disordered" evidence="15">
    <location>
        <begin position="228"/>
        <end position="271"/>
    </location>
</feature>
<dbReference type="FunFam" id="1.10.730.10:FF:000009">
    <property type="entry name" value="Valine--tRNA ligase, mitochondrial"/>
    <property type="match status" value="1"/>
</dbReference>
<dbReference type="Pfam" id="PF08264">
    <property type="entry name" value="Anticodon_1"/>
    <property type="match status" value="1"/>
</dbReference>
<dbReference type="NCBIfam" id="NF004349">
    <property type="entry name" value="PRK05729.1"/>
    <property type="match status" value="1"/>
</dbReference>
<dbReference type="PANTHER" id="PTHR11946:SF109">
    <property type="entry name" value="VALINE--TRNA LIGASE"/>
    <property type="match status" value="1"/>
</dbReference>
<dbReference type="PANTHER" id="PTHR11946">
    <property type="entry name" value="VALYL-TRNA SYNTHETASES"/>
    <property type="match status" value="1"/>
</dbReference>
<evidence type="ECO:0000256" key="6">
    <source>
        <dbReference type="ARBA" id="ARBA00022598"/>
    </source>
</evidence>
<dbReference type="GO" id="GO:0005739">
    <property type="term" value="C:mitochondrion"/>
    <property type="evidence" value="ECO:0007669"/>
    <property type="project" value="UniProtKB-SubCell"/>
</dbReference>
<dbReference type="Pfam" id="PF00133">
    <property type="entry name" value="tRNA-synt_1"/>
    <property type="match status" value="2"/>
</dbReference>
<dbReference type="SUPFAM" id="SSF47323">
    <property type="entry name" value="Anticodon-binding domain of a subclass of class I aminoacyl-tRNA synthetases"/>
    <property type="match status" value="1"/>
</dbReference>
<evidence type="ECO:0000256" key="15">
    <source>
        <dbReference type="SAM" id="MobiDB-lite"/>
    </source>
</evidence>
<organism evidence="18">
    <name type="scientific">Prunus dulcis</name>
    <name type="common">Almond</name>
    <name type="synonym">Amygdalus dulcis</name>
    <dbReference type="NCBI Taxonomy" id="3755"/>
    <lineage>
        <taxon>Eukaryota</taxon>
        <taxon>Viridiplantae</taxon>
        <taxon>Streptophyta</taxon>
        <taxon>Embryophyta</taxon>
        <taxon>Tracheophyta</taxon>
        <taxon>Spermatophyta</taxon>
        <taxon>Magnoliopsida</taxon>
        <taxon>eudicotyledons</taxon>
        <taxon>Gunneridae</taxon>
        <taxon>Pentapetalae</taxon>
        <taxon>rosids</taxon>
        <taxon>fabids</taxon>
        <taxon>Rosales</taxon>
        <taxon>Rosaceae</taxon>
        <taxon>Amygdaloideae</taxon>
        <taxon>Amygdaleae</taxon>
        <taxon>Prunus</taxon>
    </lineage>
</organism>
<evidence type="ECO:0000256" key="13">
    <source>
        <dbReference type="ARBA" id="ARBA00047552"/>
    </source>
</evidence>
<evidence type="ECO:0000259" key="16">
    <source>
        <dbReference type="Pfam" id="PF00133"/>
    </source>
</evidence>
<dbReference type="InterPro" id="IPR009080">
    <property type="entry name" value="tRNAsynth_Ia_anticodon-bd"/>
</dbReference>
<comment type="similarity">
    <text evidence="3 14">Belongs to the class-I aminoacyl-tRNA synthetase family.</text>
</comment>
<comment type="catalytic activity">
    <reaction evidence="13">
        <text>tRNA(Val) + L-valine + ATP = L-valyl-tRNA(Val) + AMP + diphosphate</text>
        <dbReference type="Rhea" id="RHEA:10704"/>
        <dbReference type="Rhea" id="RHEA-COMP:9672"/>
        <dbReference type="Rhea" id="RHEA-COMP:9708"/>
        <dbReference type="ChEBI" id="CHEBI:30616"/>
        <dbReference type="ChEBI" id="CHEBI:33019"/>
        <dbReference type="ChEBI" id="CHEBI:57762"/>
        <dbReference type="ChEBI" id="CHEBI:78442"/>
        <dbReference type="ChEBI" id="CHEBI:78537"/>
        <dbReference type="ChEBI" id="CHEBI:456215"/>
        <dbReference type="EC" id="6.1.1.9"/>
    </reaction>
</comment>
<dbReference type="InterPro" id="IPR002303">
    <property type="entry name" value="Valyl-tRNA_ligase"/>
</dbReference>
<evidence type="ECO:0000256" key="2">
    <source>
        <dbReference type="ARBA" id="ARBA00004496"/>
    </source>
</evidence>
<feature type="non-terminal residue" evidence="18">
    <location>
        <position position="1230"/>
    </location>
</feature>
<feature type="domain" description="Aminoacyl-tRNA synthetase class Ia" evidence="16">
    <location>
        <begin position="18"/>
        <end position="107"/>
    </location>
</feature>
<evidence type="ECO:0000256" key="9">
    <source>
        <dbReference type="ARBA" id="ARBA00022917"/>
    </source>
</evidence>
<evidence type="ECO:0000256" key="5">
    <source>
        <dbReference type="ARBA" id="ARBA00022490"/>
    </source>
</evidence>
<dbReference type="HAMAP" id="MF_02004">
    <property type="entry name" value="Val_tRNA_synth_type1"/>
    <property type="match status" value="1"/>
</dbReference>
<dbReference type="FunFam" id="3.40.50.620:FF:000020">
    <property type="entry name" value="Valine--tRNA ligase, mitochondrial"/>
    <property type="match status" value="1"/>
</dbReference>
<dbReference type="InterPro" id="IPR009008">
    <property type="entry name" value="Val/Leu/Ile-tRNA-synth_edit"/>
</dbReference>
<keyword evidence="8 14" id="KW-0067">ATP-binding</keyword>
<dbReference type="InterPro" id="IPR013155">
    <property type="entry name" value="M/V/L/I-tRNA-synth_anticd-bd"/>
</dbReference>
<keyword evidence="5" id="KW-0963">Cytoplasm</keyword>
<dbReference type="GO" id="GO:0009791">
    <property type="term" value="P:post-embryonic development"/>
    <property type="evidence" value="ECO:0007669"/>
    <property type="project" value="UniProtKB-ARBA"/>
</dbReference>
<dbReference type="GO" id="GO:0004832">
    <property type="term" value="F:valine-tRNA ligase activity"/>
    <property type="evidence" value="ECO:0007669"/>
    <property type="project" value="UniProtKB-EC"/>
</dbReference>
<comment type="subcellular location">
    <subcellularLocation>
        <location evidence="2">Cytoplasm</location>
    </subcellularLocation>
    <subcellularLocation>
        <location evidence="1">Mitochondrion</location>
    </subcellularLocation>
</comment>
<dbReference type="GO" id="GO:0006438">
    <property type="term" value="P:valyl-tRNA aminoacylation"/>
    <property type="evidence" value="ECO:0007669"/>
    <property type="project" value="InterPro"/>
</dbReference>
<accession>A0A5H2XGR7</accession>
<dbReference type="CDD" id="cd00817">
    <property type="entry name" value="ValRS_core"/>
    <property type="match status" value="1"/>
</dbReference>
<dbReference type="FunFam" id="3.90.740.10:FF:000005">
    <property type="entry name" value="Valine--tRNA ligase, mitochondrial"/>
    <property type="match status" value="1"/>
</dbReference>
<keyword evidence="7 14" id="KW-0547">Nucleotide-binding</keyword>
<dbReference type="InterPro" id="IPR014729">
    <property type="entry name" value="Rossmann-like_a/b/a_fold"/>
</dbReference>
<dbReference type="GO" id="GO:0048608">
    <property type="term" value="P:reproductive structure development"/>
    <property type="evidence" value="ECO:0007669"/>
    <property type="project" value="UniProtKB-ARBA"/>
</dbReference>
<dbReference type="InterPro" id="IPR033705">
    <property type="entry name" value="Anticodon_Ia_Val"/>
</dbReference>
<evidence type="ECO:0000256" key="7">
    <source>
        <dbReference type="ARBA" id="ARBA00022741"/>
    </source>
</evidence>
<evidence type="ECO:0000256" key="3">
    <source>
        <dbReference type="ARBA" id="ARBA00005594"/>
    </source>
</evidence>
<evidence type="ECO:0000256" key="12">
    <source>
        <dbReference type="ARBA" id="ARBA00040837"/>
    </source>
</evidence>
<dbReference type="GO" id="GO:0005829">
    <property type="term" value="C:cytosol"/>
    <property type="evidence" value="ECO:0007669"/>
    <property type="project" value="TreeGrafter"/>
</dbReference>
<dbReference type="EC" id="6.1.1.9" evidence="4"/>
<dbReference type="AlphaFoldDB" id="A0A5H2XGR7"/>
<dbReference type="GO" id="GO:0002161">
    <property type="term" value="F:aminoacyl-tRNA deacylase activity"/>
    <property type="evidence" value="ECO:0007669"/>
    <property type="project" value="InterPro"/>
</dbReference>
<evidence type="ECO:0000259" key="17">
    <source>
        <dbReference type="Pfam" id="PF08264"/>
    </source>
</evidence>
<dbReference type="CDD" id="cd07962">
    <property type="entry name" value="Anticodon_Ia_Val"/>
    <property type="match status" value="1"/>
</dbReference>
<feature type="compositionally biased region" description="Basic and acidic residues" evidence="15">
    <location>
        <begin position="256"/>
        <end position="268"/>
    </location>
</feature>
<dbReference type="PRINTS" id="PR00986">
    <property type="entry name" value="TRNASYNTHVAL"/>
</dbReference>
<dbReference type="InterPro" id="IPR002300">
    <property type="entry name" value="aa-tRNA-synth_Ia"/>
</dbReference>